<dbReference type="EMBL" id="JAGHKT020000028">
    <property type="protein sequence ID" value="MCM5673325.1"/>
    <property type="molecule type" value="Genomic_DNA"/>
</dbReference>
<gene>
    <name evidence="2" type="ORF">J7T32_011375</name>
</gene>
<organism evidence="2 3">
    <name type="scientific">Staphylococcus hominis</name>
    <dbReference type="NCBI Taxonomy" id="1290"/>
    <lineage>
        <taxon>Bacteria</taxon>
        <taxon>Bacillati</taxon>
        <taxon>Bacillota</taxon>
        <taxon>Bacilli</taxon>
        <taxon>Bacillales</taxon>
        <taxon>Staphylococcaceae</taxon>
        <taxon>Staphylococcus</taxon>
    </lineage>
</organism>
<reference evidence="2 3" key="1">
    <citation type="submission" date="2022-06" db="EMBL/GenBank/DDBJ databases">
        <title>Staphylococcus hominis ShoR14 genome sequence.</title>
        <authorList>
            <person name="Yeo C.C."/>
            <person name="Chew C.H."/>
            <person name="Che Hamzah A.M."/>
            <person name="Al-Trad E.I."/>
        </authorList>
    </citation>
    <scope>NUCLEOTIDE SEQUENCE [LARGE SCALE GENOMIC DNA]</scope>
    <source>
        <strain evidence="2 3">ShoR14</strain>
    </source>
</reference>
<dbReference type="AlphaFoldDB" id="A0A8X8GRR4"/>
<protein>
    <submittedName>
        <fullName evidence="2">Tail assembly chaperone</fullName>
    </submittedName>
</protein>
<evidence type="ECO:0000256" key="1">
    <source>
        <dbReference type="SAM" id="MobiDB-lite"/>
    </source>
</evidence>
<dbReference type="Proteomes" id="UP000665944">
    <property type="component" value="Unassembled WGS sequence"/>
</dbReference>
<dbReference type="Pfam" id="PF12363">
    <property type="entry name" value="Phage_TAC_12"/>
    <property type="match status" value="1"/>
</dbReference>
<dbReference type="RefSeq" id="WP_209244511.1">
    <property type="nucleotide sequence ID" value="NZ_JAGHKT020000028.1"/>
</dbReference>
<evidence type="ECO:0000313" key="3">
    <source>
        <dbReference type="Proteomes" id="UP000665944"/>
    </source>
</evidence>
<sequence length="122" mass="13728">MEITYNGRKLELSFGFKALNAIDRKLGVEAEQMKFGMGLQSTIPFVLQGNPITLGEYIIAMTSHHKKHPTENDILDVLDDIAENQGLIEFAEELVETLGKRPSTQSLVPDRFKPAKKDNKKK</sequence>
<keyword evidence="3" id="KW-1185">Reference proteome</keyword>
<evidence type="ECO:0000313" key="2">
    <source>
        <dbReference type="EMBL" id="MCM5673325.1"/>
    </source>
</evidence>
<accession>A0A8X8GRR4</accession>
<name>A0A8X8GRR4_STAHO</name>
<feature type="region of interest" description="Disordered" evidence="1">
    <location>
        <begin position="101"/>
        <end position="122"/>
    </location>
</feature>
<feature type="compositionally biased region" description="Basic and acidic residues" evidence="1">
    <location>
        <begin position="110"/>
        <end position="122"/>
    </location>
</feature>
<dbReference type="InterPro" id="IPR024410">
    <property type="entry name" value="Phage_TAC_12"/>
</dbReference>
<proteinExistence type="predicted"/>
<comment type="caution">
    <text evidence="2">The sequence shown here is derived from an EMBL/GenBank/DDBJ whole genome shotgun (WGS) entry which is preliminary data.</text>
</comment>